<reference evidence="1" key="1">
    <citation type="submission" date="2021-02" db="EMBL/GenBank/DDBJ databases">
        <title>Metagenome analyses of Stigonema ocellatum DSM 106950, Chlorogloea purpurea SAG 13.99 and Gomphosphaeria aponina DSM 107014.</title>
        <authorList>
            <person name="Marter P."/>
            <person name="Huang S."/>
        </authorList>
    </citation>
    <scope>NUCLEOTIDE SEQUENCE</scope>
    <source>
        <strain evidence="1">JP213</strain>
    </source>
</reference>
<evidence type="ECO:0000313" key="2">
    <source>
        <dbReference type="Proteomes" id="UP000767446"/>
    </source>
</evidence>
<organism evidence="1 2">
    <name type="scientific">Gomphosphaeria aponina SAG 52.96 = DSM 107014</name>
    <dbReference type="NCBI Taxonomy" id="1521640"/>
    <lineage>
        <taxon>Bacteria</taxon>
        <taxon>Bacillati</taxon>
        <taxon>Cyanobacteriota</taxon>
        <taxon>Cyanophyceae</taxon>
        <taxon>Oscillatoriophycideae</taxon>
        <taxon>Chroococcales</taxon>
        <taxon>Gomphosphaeriaceae</taxon>
        <taxon>Gomphosphaeria</taxon>
    </lineage>
</organism>
<evidence type="ECO:0000313" key="1">
    <source>
        <dbReference type="EMBL" id="MBR8826774.1"/>
    </source>
</evidence>
<accession>A0A941GN20</accession>
<comment type="caution">
    <text evidence="1">The sequence shown here is derived from an EMBL/GenBank/DDBJ whole genome shotgun (WGS) entry which is preliminary data.</text>
</comment>
<protein>
    <submittedName>
        <fullName evidence="1">Uncharacterized protein</fullName>
    </submittedName>
</protein>
<name>A0A941GN20_9CHRO</name>
<gene>
    <name evidence="1" type="ORF">DSM107014_02535</name>
</gene>
<dbReference type="Proteomes" id="UP000767446">
    <property type="component" value="Unassembled WGS sequence"/>
</dbReference>
<proteinExistence type="predicted"/>
<dbReference type="AlphaFoldDB" id="A0A941GN20"/>
<dbReference type="EMBL" id="JADQBC010000011">
    <property type="protein sequence ID" value="MBR8826774.1"/>
    <property type="molecule type" value="Genomic_DNA"/>
</dbReference>
<sequence length="130" mass="15571">MRLKPSKCFLLIIPINWIKFVEILRSEYTITSQRVSIIEGAFRRKKYTEELYRLQPNPNLHRGIFYQIIDVFRQILRKKPLLFADISLYPSKSSYPFCVLKAIKNAPLVEERIRFLINQDKKERGIRIID</sequence>